<dbReference type="InterPro" id="IPR000873">
    <property type="entry name" value="AMP-dep_synth/lig_dom"/>
</dbReference>
<dbReference type="Gene3D" id="3.40.50.12780">
    <property type="entry name" value="N-terminal domain of ligase-like"/>
    <property type="match status" value="1"/>
</dbReference>
<organism evidence="5 6">
    <name type="scientific">SAR86 cluster bacterium</name>
    <dbReference type="NCBI Taxonomy" id="2030880"/>
    <lineage>
        <taxon>Bacteria</taxon>
        <taxon>Pseudomonadati</taxon>
        <taxon>Pseudomonadota</taxon>
        <taxon>Gammaproteobacteria</taxon>
        <taxon>SAR86 cluster</taxon>
    </lineage>
</organism>
<comment type="similarity">
    <text evidence="1">Belongs to the ATP-dependent AMP-binding enzyme family.</text>
</comment>
<dbReference type="InterPro" id="IPR045851">
    <property type="entry name" value="AMP-bd_C_sf"/>
</dbReference>
<dbReference type="Pfam" id="PF13193">
    <property type="entry name" value="AMP-binding_C"/>
    <property type="match status" value="1"/>
</dbReference>
<reference evidence="6" key="1">
    <citation type="submission" date="2017-08" db="EMBL/GenBank/DDBJ databases">
        <title>A dynamic microbial community with high functional redundancy inhabits the cold, oxic subseafloor aquifer.</title>
        <authorList>
            <person name="Tully B.J."/>
            <person name="Wheat C.G."/>
            <person name="Glazer B.T."/>
            <person name="Huber J.A."/>
        </authorList>
    </citation>
    <scope>NUCLEOTIDE SEQUENCE [LARGE SCALE GENOMIC DNA]</scope>
</reference>
<evidence type="ECO:0000259" key="3">
    <source>
        <dbReference type="Pfam" id="PF00501"/>
    </source>
</evidence>
<protein>
    <submittedName>
        <fullName evidence="5">Acyl-CoA synthetase</fullName>
    </submittedName>
</protein>
<dbReference type="SUPFAM" id="SSF56801">
    <property type="entry name" value="Acetyl-CoA synthetase-like"/>
    <property type="match status" value="1"/>
</dbReference>
<evidence type="ECO:0000313" key="5">
    <source>
        <dbReference type="EMBL" id="PCJ39842.1"/>
    </source>
</evidence>
<dbReference type="PANTHER" id="PTHR43201:SF5">
    <property type="entry name" value="MEDIUM-CHAIN ACYL-COA LIGASE ACSF2, MITOCHONDRIAL"/>
    <property type="match status" value="1"/>
</dbReference>
<dbReference type="InterPro" id="IPR042099">
    <property type="entry name" value="ANL_N_sf"/>
</dbReference>
<dbReference type="InterPro" id="IPR025110">
    <property type="entry name" value="AMP-bd_C"/>
</dbReference>
<name>A0A2A5C7P9_9GAMM</name>
<feature type="domain" description="AMP-binding enzyme C-terminal" evidence="4">
    <location>
        <begin position="404"/>
        <end position="480"/>
    </location>
</feature>
<sequence>MGAADLLGFQARYQADRVAAIDLPRNKYWSYAELDKTCGQCARALKNHGVELGDRVVCLAKNRVELIALHLACARIGAIYVPINWRLATVEIKALIEDAEPTLIIGDELLGNVGIEGLKLESFLTQMATLESLPYQLIDSSIPSLILYTSGTSGRPKGVLLSEDNLTETAINFSLVGRLENHSVVMSDAPMFHIIGLITAIRPAILKGATFIVSDGFEAARTLKRLADPELAVTHYFCVPIMADLIRAEPDYTPAKLKSLTALFTGGAPYAEAKIQAWVDDGIPVANGFGMSEAGTVFGMPIDINLIAARPGSTGITTSRIKARIVDAEGQPCAIGESGELQLTGPSITSGYWRRPAENDKIFTEDGWFCTGDIARCDEEGYFWIVDRLKDMYISGGENVYPGEIESILAQDPAIKECAVVGREDEKWGEVGHLFIVASDPKNQLDGNALIKSLDGKLARFKIPKHVSVIDALPRNANGKIVKSALLEKNK</sequence>
<dbReference type="PANTHER" id="PTHR43201">
    <property type="entry name" value="ACYL-COA SYNTHETASE"/>
    <property type="match status" value="1"/>
</dbReference>
<dbReference type="GO" id="GO:0031956">
    <property type="term" value="F:medium-chain fatty acid-CoA ligase activity"/>
    <property type="evidence" value="ECO:0007669"/>
    <property type="project" value="TreeGrafter"/>
</dbReference>
<dbReference type="EMBL" id="NVWI01000012">
    <property type="protein sequence ID" value="PCJ39842.1"/>
    <property type="molecule type" value="Genomic_DNA"/>
</dbReference>
<dbReference type="Pfam" id="PF00501">
    <property type="entry name" value="AMP-binding"/>
    <property type="match status" value="1"/>
</dbReference>
<dbReference type="AlphaFoldDB" id="A0A2A5C7P9"/>
<evidence type="ECO:0000256" key="1">
    <source>
        <dbReference type="ARBA" id="ARBA00006432"/>
    </source>
</evidence>
<dbReference type="GO" id="GO:0006631">
    <property type="term" value="P:fatty acid metabolic process"/>
    <property type="evidence" value="ECO:0007669"/>
    <property type="project" value="TreeGrafter"/>
</dbReference>
<evidence type="ECO:0000256" key="2">
    <source>
        <dbReference type="ARBA" id="ARBA00022598"/>
    </source>
</evidence>
<evidence type="ECO:0000313" key="6">
    <source>
        <dbReference type="Proteomes" id="UP000228987"/>
    </source>
</evidence>
<evidence type="ECO:0000259" key="4">
    <source>
        <dbReference type="Pfam" id="PF13193"/>
    </source>
</evidence>
<accession>A0A2A5C7P9</accession>
<keyword evidence="2" id="KW-0436">Ligase</keyword>
<dbReference type="Proteomes" id="UP000228987">
    <property type="component" value="Unassembled WGS sequence"/>
</dbReference>
<feature type="domain" description="AMP-dependent synthetase/ligase" evidence="3">
    <location>
        <begin position="10"/>
        <end position="353"/>
    </location>
</feature>
<proteinExistence type="inferred from homology"/>
<dbReference type="InterPro" id="IPR020845">
    <property type="entry name" value="AMP-binding_CS"/>
</dbReference>
<gene>
    <name evidence="5" type="ORF">COA71_13105</name>
</gene>
<dbReference type="PROSITE" id="PS00455">
    <property type="entry name" value="AMP_BINDING"/>
    <property type="match status" value="1"/>
</dbReference>
<dbReference type="Gene3D" id="3.30.300.30">
    <property type="match status" value="1"/>
</dbReference>
<comment type="caution">
    <text evidence="5">The sequence shown here is derived from an EMBL/GenBank/DDBJ whole genome shotgun (WGS) entry which is preliminary data.</text>
</comment>